<accession>A0A368XQX4</accession>
<dbReference type="CDD" id="cd13578">
    <property type="entry name" value="PBP2_Bug27"/>
    <property type="match status" value="1"/>
</dbReference>
<reference evidence="3 4" key="1">
    <citation type="submission" date="2018-07" db="EMBL/GenBank/DDBJ databases">
        <title>Genomic Encyclopedia of Type Strains, Phase IV (KMG-IV): sequencing the most valuable type-strain genomes for metagenomic binning, comparative biology and taxonomic classification.</title>
        <authorList>
            <person name="Goeker M."/>
        </authorList>
    </citation>
    <scope>NUCLEOTIDE SEQUENCE [LARGE SCALE GENOMIC DNA]</scope>
    <source>
        <strain evidence="3 4">DSM 21634</strain>
    </source>
</reference>
<dbReference type="RefSeq" id="WP_114469841.1">
    <property type="nucleotide sequence ID" value="NZ_QPJK01000006.1"/>
</dbReference>
<evidence type="ECO:0000256" key="2">
    <source>
        <dbReference type="SAM" id="SignalP"/>
    </source>
</evidence>
<dbReference type="SUPFAM" id="SSF53850">
    <property type="entry name" value="Periplasmic binding protein-like II"/>
    <property type="match status" value="1"/>
</dbReference>
<feature type="chain" id="PRO_5017074708" evidence="2">
    <location>
        <begin position="25"/>
        <end position="324"/>
    </location>
</feature>
<keyword evidence="2" id="KW-0732">Signal</keyword>
<dbReference type="PANTHER" id="PTHR42928">
    <property type="entry name" value="TRICARBOXYLATE-BINDING PROTEIN"/>
    <property type="match status" value="1"/>
</dbReference>
<dbReference type="Pfam" id="PF03401">
    <property type="entry name" value="TctC"/>
    <property type="match status" value="1"/>
</dbReference>
<dbReference type="EMBL" id="QPJK01000006">
    <property type="protein sequence ID" value="RCW69438.1"/>
    <property type="molecule type" value="Genomic_DNA"/>
</dbReference>
<protein>
    <submittedName>
        <fullName evidence="3">Tripartite-type tricarboxylate transporter receptor subunit TctC</fullName>
    </submittedName>
</protein>
<comment type="caution">
    <text evidence="3">The sequence shown here is derived from an EMBL/GenBank/DDBJ whole genome shotgun (WGS) entry which is preliminary data.</text>
</comment>
<dbReference type="InterPro" id="IPR042100">
    <property type="entry name" value="Bug_dom1"/>
</dbReference>
<dbReference type="Gene3D" id="3.40.190.10">
    <property type="entry name" value="Periplasmic binding protein-like II"/>
    <property type="match status" value="1"/>
</dbReference>
<organism evidence="3 4">
    <name type="scientific">Pseudorhodoferax soli</name>
    <dbReference type="NCBI Taxonomy" id="545864"/>
    <lineage>
        <taxon>Bacteria</taxon>
        <taxon>Pseudomonadati</taxon>
        <taxon>Pseudomonadota</taxon>
        <taxon>Betaproteobacteria</taxon>
        <taxon>Burkholderiales</taxon>
        <taxon>Comamonadaceae</taxon>
    </lineage>
</organism>
<dbReference type="Gene3D" id="3.40.190.150">
    <property type="entry name" value="Bordetella uptake gene, domain 1"/>
    <property type="match status" value="1"/>
</dbReference>
<evidence type="ECO:0000256" key="1">
    <source>
        <dbReference type="ARBA" id="ARBA00006987"/>
    </source>
</evidence>
<name>A0A368XQX4_9BURK</name>
<comment type="similarity">
    <text evidence="1">Belongs to the UPF0065 (bug) family.</text>
</comment>
<gene>
    <name evidence="3" type="ORF">DES41_106312</name>
</gene>
<evidence type="ECO:0000313" key="3">
    <source>
        <dbReference type="EMBL" id="RCW69438.1"/>
    </source>
</evidence>
<dbReference type="OrthoDB" id="8678477at2"/>
<sequence length="324" mass="34505">MHRRTFAAGAAAMLAAFTAGPVPAQEAWPQRPVRLLVGFTPGGSTDLAARIVAQALGERLGKPVVVENKPGASGNIATEFVAKSAPDGYTLMLCTIPTHAINPHLYKNLPYDHLRDFAPISLVAMLPNIVAVHPQLPARNLQELVALAKQEPAKYQFAAVPGGSPHLTAEVFKDTAGIQLQLVPYKGASPAITDVIAGHVPIVFENVAPTMAFIQSGKLRPIAVTSPSRLPGLESVPTVAESGYPGFAVEGWSGIVAPTGTPAAVLDRLNVEVRAVLAQPEVQARFVQLNLRARPSSRDEFGAFMREQTEFWGKLIARIGLKLD</sequence>
<dbReference type="PANTHER" id="PTHR42928:SF5">
    <property type="entry name" value="BLR1237 PROTEIN"/>
    <property type="match status" value="1"/>
</dbReference>
<keyword evidence="3" id="KW-0675">Receptor</keyword>
<dbReference type="AlphaFoldDB" id="A0A368XQX4"/>
<feature type="signal peptide" evidence="2">
    <location>
        <begin position="1"/>
        <end position="24"/>
    </location>
</feature>
<evidence type="ECO:0000313" key="4">
    <source>
        <dbReference type="Proteomes" id="UP000252884"/>
    </source>
</evidence>
<dbReference type="Proteomes" id="UP000252884">
    <property type="component" value="Unassembled WGS sequence"/>
</dbReference>
<proteinExistence type="inferred from homology"/>
<dbReference type="PIRSF" id="PIRSF017082">
    <property type="entry name" value="YflP"/>
    <property type="match status" value="1"/>
</dbReference>
<keyword evidence="4" id="KW-1185">Reference proteome</keyword>
<dbReference type="InterPro" id="IPR005064">
    <property type="entry name" value="BUG"/>
</dbReference>